<reference evidence="2 3" key="1">
    <citation type="submission" date="2019-10" db="EMBL/GenBank/DDBJ databases">
        <title>Draft Genome Sequence of Cytophagaceae sp. SJW1-29.</title>
        <authorList>
            <person name="Choi A."/>
        </authorList>
    </citation>
    <scope>NUCLEOTIDE SEQUENCE [LARGE SCALE GENOMIC DNA]</scope>
    <source>
        <strain evidence="2 3">SJW1-29</strain>
    </source>
</reference>
<dbReference type="InterPro" id="IPR055151">
    <property type="entry name" value="GH113"/>
</dbReference>
<dbReference type="AlphaFoldDB" id="A0A7C9FZM3"/>
<proteinExistence type="predicted"/>
<dbReference type="SUPFAM" id="SSF51445">
    <property type="entry name" value="(Trans)glycosidases"/>
    <property type="match status" value="1"/>
</dbReference>
<dbReference type="EMBL" id="WHLY01000002">
    <property type="protein sequence ID" value="MPR37053.1"/>
    <property type="molecule type" value="Genomic_DNA"/>
</dbReference>
<comment type="caution">
    <text evidence="2">The sequence shown here is derived from an EMBL/GenBank/DDBJ whole genome shotgun (WGS) entry which is preliminary data.</text>
</comment>
<dbReference type="CDD" id="cd19608">
    <property type="entry name" value="GH113_mannanase-like"/>
    <property type="match status" value="1"/>
</dbReference>
<keyword evidence="1" id="KW-0472">Membrane</keyword>
<dbReference type="Pfam" id="PF22612">
    <property type="entry name" value="GH113"/>
    <property type="match status" value="1"/>
</dbReference>
<organism evidence="2 3">
    <name type="scientific">Salmonirosea aquatica</name>
    <dbReference type="NCBI Taxonomy" id="2654236"/>
    <lineage>
        <taxon>Bacteria</taxon>
        <taxon>Pseudomonadati</taxon>
        <taxon>Bacteroidota</taxon>
        <taxon>Cytophagia</taxon>
        <taxon>Cytophagales</taxon>
        <taxon>Spirosomataceae</taxon>
        <taxon>Salmonirosea</taxon>
    </lineage>
</organism>
<dbReference type="RefSeq" id="WP_152765538.1">
    <property type="nucleotide sequence ID" value="NZ_WHLY01000002.1"/>
</dbReference>
<keyword evidence="1" id="KW-0812">Transmembrane</keyword>
<keyword evidence="1" id="KW-1133">Transmembrane helix</keyword>
<dbReference type="Proteomes" id="UP000479293">
    <property type="component" value="Unassembled WGS sequence"/>
</dbReference>
<evidence type="ECO:0000256" key="1">
    <source>
        <dbReference type="SAM" id="Phobius"/>
    </source>
</evidence>
<feature type="transmembrane region" description="Helical" evidence="1">
    <location>
        <begin position="20"/>
        <end position="38"/>
    </location>
</feature>
<evidence type="ECO:0000313" key="3">
    <source>
        <dbReference type="Proteomes" id="UP000479293"/>
    </source>
</evidence>
<accession>A0A7C9FZM3</accession>
<sequence length="253" mass="29209">MKADRLISYPKSSILVAVRFMNHLIVTIWISILAGNFISCSSVSSDKPYRYNGAKIKGVSFVAPRDSLADTTYVPVKQINAEWVALMPYGFTEGGTPNFVYGKNNQWKWWGESPLGVAHCVQMAHAQGLKVMLKPHMWIGHGTFTGHYDLTNEEDWKTFEKGYGEYLLNFARIADTTHVELYCIGTEMQTFVKKRPQFWFQIIRDIKKIYKGQLTYAENWDVYQEVPFWQELDFIGIDAYFPLSEEQSPTCRN</sequence>
<evidence type="ECO:0000313" key="2">
    <source>
        <dbReference type="EMBL" id="MPR37053.1"/>
    </source>
</evidence>
<dbReference type="InterPro" id="IPR017853">
    <property type="entry name" value="GH"/>
</dbReference>
<keyword evidence="3" id="KW-1185">Reference proteome</keyword>
<gene>
    <name evidence="2" type="ORF">GBK04_27880</name>
</gene>
<dbReference type="Gene3D" id="3.20.20.80">
    <property type="entry name" value="Glycosidases"/>
    <property type="match status" value="1"/>
</dbReference>
<protein>
    <recommendedName>
        <fullName evidence="4">Glycoside hydrolase</fullName>
    </recommendedName>
</protein>
<name>A0A7C9FZM3_9BACT</name>
<evidence type="ECO:0008006" key="4">
    <source>
        <dbReference type="Google" id="ProtNLM"/>
    </source>
</evidence>